<dbReference type="CDD" id="cd07012">
    <property type="entry name" value="PBP2_Bug_TTT"/>
    <property type="match status" value="1"/>
</dbReference>
<dbReference type="RefSeq" id="WP_128358381.1">
    <property type="nucleotide sequence ID" value="NZ_CP053840.1"/>
</dbReference>
<dbReference type="PANTHER" id="PTHR42928">
    <property type="entry name" value="TRICARBOXYLATE-BINDING PROTEIN"/>
    <property type="match status" value="1"/>
</dbReference>
<dbReference type="Proteomes" id="UP000503482">
    <property type="component" value="Chromosome"/>
</dbReference>
<reference evidence="3 4" key="1">
    <citation type="submission" date="2020-05" db="EMBL/GenBank/DDBJ databases">
        <title>Complete genome sequencing of Campylobacter and Arcobacter type strains.</title>
        <authorList>
            <person name="Miller W.G."/>
            <person name="Yee E."/>
        </authorList>
    </citation>
    <scope>NUCLEOTIDE SEQUENCE [LARGE SCALE GENOMIC DNA]</scope>
    <source>
        <strain evidence="3 4">LMG 26156</strain>
    </source>
</reference>
<dbReference type="Gene3D" id="3.40.190.150">
    <property type="entry name" value="Bordetella uptake gene, domain 1"/>
    <property type="match status" value="1"/>
</dbReference>
<dbReference type="Gene3D" id="3.40.190.10">
    <property type="entry name" value="Periplasmic binding protein-like II"/>
    <property type="match status" value="1"/>
</dbReference>
<feature type="signal peptide" evidence="2">
    <location>
        <begin position="1"/>
        <end position="28"/>
    </location>
</feature>
<dbReference type="PIRSF" id="PIRSF017082">
    <property type="entry name" value="YflP"/>
    <property type="match status" value="1"/>
</dbReference>
<dbReference type="InterPro" id="IPR005064">
    <property type="entry name" value="BUG"/>
</dbReference>
<keyword evidence="3" id="KW-0675">Receptor</keyword>
<organism evidence="3 4">
    <name type="scientific">Arcobacter venerupis</name>
    <dbReference type="NCBI Taxonomy" id="1054033"/>
    <lineage>
        <taxon>Bacteria</taxon>
        <taxon>Pseudomonadati</taxon>
        <taxon>Campylobacterota</taxon>
        <taxon>Epsilonproteobacteria</taxon>
        <taxon>Campylobacterales</taxon>
        <taxon>Arcobacteraceae</taxon>
        <taxon>Arcobacter</taxon>
    </lineage>
</organism>
<dbReference type="InterPro" id="IPR042100">
    <property type="entry name" value="Bug_dom1"/>
</dbReference>
<evidence type="ECO:0000313" key="3">
    <source>
        <dbReference type="EMBL" id="QKF65813.1"/>
    </source>
</evidence>
<keyword evidence="4" id="KW-1185">Reference proteome</keyword>
<proteinExistence type="inferred from homology"/>
<protein>
    <submittedName>
        <fullName evidence="3">Tripartite tricarboxylate transport protein TctABC, extracytoplasmic tricarboxylate-binding receptor TctC</fullName>
    </submittedName>
</protein>
<dbReference type="AlphaFoldDB" id="A0AAE7E268"/>
<evidence type="ECO:0000256" key="1">
    <source>
        <dbReference type="ARBA" id="ARBA00006987"/>
    </source>
</evidence>
<dbReference type="Pfam" id="PF03401">
    <property type="entry name" value="TctC"/>
    <property type="match status" value="1"/>
</dbReference>
<gene>
    <name evidence="3" type="ORF">AVENP_0233</name>
</gene>
<keyword evidence="2" id="KW-0732">Signal</keyword>
<name>A0AAE7E268_9BACT</name>
<accession>A0AAE7E268</accession>
<feature type="chain" id="PRO_5041961202" evidence="2">
    <location>
        <begin position="29"/>
        <end position="323"/>
    </location>
</feature>
<evidence type="ECO:0000313" key="4">
    <source>
        <dbReference type="Proteomes" id="UP000503482"/>
    </source>
</evidence>
<dbReference type="KEGG" id="avp:AVENP_0233"/>
<sequence>MKSQFSKICKNIALASCLVAGMATTSVASSVEKIHFLIPGGAGGGWDGTARGIGEALKKSNLIKEVSYENMSGGGGGTAIAYMIETASRQQNTLMINSTPIVIRSLQGVFPQSFKDLSLVAAVVADYQVLVVSKNSKYNSWADIKAAFDKNPTALKIGGGSSRGSMDHLVAAQIFKAAGGNPSSVRYVPYDAGGKALAGLLTGEIEILSTGLGEVIDKHKSGELKIIATTSDATIDGIPSFKEVGVDTYFANWRGFFGAPNLSEEQINDFAKVFSEMYKTKEWEEVRSRYGWSNLYKPTKSFRTFLEKQEQEISSLMKEMGFL</sequence>
<dbReference type="SUPFAM" id="SSF53850">
    <property type="entry name" value="Periplasmic binding protein-like II"/>
    <property type="match status" value="1"/>
</dbReference>
<evidence type="ECO:0000256" key="2">
    <source>
        <dbReference type="SAM" id="SignalP"/>
    </source>
</evidence>
<dbReference type="EMBL" id="CP053840">
    <property type="protein sequence ID" value="QKF65813.1"/>
    <property type="molecule type" value="Genomic_DNA"/>
</dbReference>
<dbReference type="PANTHER" id="PTHR42928:SF3">
    <property type="entry name" value="UPF0065 PROTEIN YFLP"/>
    <property type="match status" value="1"/>
</dbReference>
<comment type="similarity">
    <text evidence="1">Belongs to the UPF0065 (bug) family.</text>
</comment>